<feature type="transmembrane region" description="Helical" evidence="5">
    <location>
        <begin position="171"/>
        <end position="189"/>
    </location>
</feature>
<keyword evidence="3" id="KW-0597">Phosphoprotein</keyword>
<evidence type="ECO:0000256" key="1">
    <source>
        <dbReference type="ARBA" id="ARBA00004651"/>
    </source>
</evidence>
<feature type="transmembrane region" description="Helical" evidence="5">
    <location>
        <begin position="74"/>
        <end position="97"/>
    </location>
</feature>
<protein>
    <submittedName>
        <fullName evidence="7">Putative magnesium-transporting ATPase, P-type 1</fullName>
    </submittedName>
</protein>
<feature type="domain" description="Cation-transporting P-type ATPase C-terminal" evidence="6">
    <location>
        <begin position="28"/>
        <end position="194"/>
    </location>
</feature>
<proteinExistence type="predicted"/>
<keyword evidence="2" id="KW-1003">Cell membrane</keyword>
<keyword evidence="5" id="KW-0812">Transmembrane</keyword>
<name>A0A158M903_9BORD</name>
<sequence length="204" mass="23337">MLKYLKMTASSNFGNVFSVLVASAFLPFLPMLPIQLLLQNLLHDFSQTSIPFDRVDPEQLQTPQRWDPAGLGRFMLFFGPISSIFDILTFVLMWYVFGANSPEHQSLFQSGWFVEGLLSQALVVHLIRTRNIPFVQSRAAPALLIMTALVMLAGLLLPFSPLAVYFDMQPLSWSYFPFLLVILLGYAWLTQLLKNAWVRRYGWQ</sequence>
<gene>
    <name evidence="7" type="ORF">L497_1970</name>
</gene>
<evidence type="ECO:0000256" key="2">
    <source>
        <dbReference type="ARBA" id="ARBA00022475"/>
    </source>
</evidence>
<dbReference type="InterPro" id="IPR006415">
    <property type="entry name" value="P-type_ATPase_IIIB"/>
</dbReference>
<dbReference type="AlphaFoldDB" id="A0A158M903"/>
<dbReference type="EMBL" id="JFZZ01000021">
    <property type="protein sequence ID" value="KAK97945.1"/>
    <property type="molecule type" value="Genomic_DNA"/>
</dbReference>
<dbReference type="Pfam" id="PF00689">
    <property type="entry name" value="Cation_ATPase_C"/>
    <property type="match status" value="1"/>
</dbReference>
<keyword evidence="5" id="KW-1133">Transmembrane helix</keyword>
<evidence type="ECO:0000313" key="7">
    <source>
        <dbReference type="EMBL" id="KAK97945.1"/>
    </source>
</evidence>
<reference evidence="7 8" key="1">
    <citation type="submission" date="2014-03" db="EMBL/GenBank/DDBJ databases">
        <title>Genome sequence of Bordetella holmseii.</title>
        <authorList>
            <person name="Harvill E."/>
            <person name="Goodfield L.L."/>
            <person name="Ivanov Y."/>
            <person name="Meyer J.A."/>
            <person name="Newth C."/>
            <person name="Cassiday P."/>
            <person name="Tondella M.L."/>
            <person name="Liao P."/>
            <person name="Zimmerman J."/>
            <person name="Meert K."/>
            <person name="Wessel D."/>
            <person name="Berger J."/>
            <person name="Dean J.M."/>
            <person name="Holubkov R."/>
            <person name="Burr J."/>
            <person name="Liu T."/>
            <person name="Brinkac L.M."/>
            <person name="Sanka R."/>
            <person name="Kim M."/>
            <person name="Losada L."/>
        </authorList>
    </citation>
    <scope>NUCLEOTIDE SEQUENCE [LARGE SCALE GENOMIC DNA]</scope>
    <source>
        <strain evidence="7 8">CDC-H585-BH</strain>
    </source>
</reference>
<evidence type="ECO:0000256" key="3">
    <source>
        <dbReference type="ARBA" id="ARBA00022553"/>
    </source>
</evidence>
<dbReference type="InterPro" id="IPR006068">
    <property type="entry name" value="ATPase_P-typ_cation-transptr_C"/>
</dbReference>
<dbReference type="Proteomes" id="UP000026682">
    <property type="component" value="Unassembled WGS sequence"/>
</dbReference>
<dbReference type="PRINTS" id="PR01836">
    <property type="entry name" value="MGATPASE"/>
</dbReference>
<comment type="caution">
    <text evidence="7">The sequence shown here is derived from an EMBL/GenBank/DDBJ whole genome shotgun (WGS) entry which is preliminary data.</text>
</comment>
<evidence type="ECO:0000313" key="8">
    <source>
        <dbReference type="Proteomes" id="UP000026682"/>
    </source>
</evidence>
<keyword evidence="4" id="KW-0460">Magnesium</keyword>
<keyword evidence="5" id="KW-0472">Membrane</keyword>
<dbReference type="STRING" id="35814.BBB42_13120"/>
<organism evidence="7 8">
    <name type="scientific">Bordetella holmesii CDC-H585-BH</name>
    <dbReference type="NCBI Taxonomy" id="1331206"/>
    <lineage>
        <taxon>Bacteria</taxon>
        <taxon>Pseudomonadati</taxon>
        <taxon>Pseudomonadota</taxon>
        <taxon>Betaproteobacteria</taxon>
        <taxon>Burkholderiales</taxon>
        <taxon>Alcaligenaceae</taxon>
        <taxon>Bordetella</taxon>
    </lineage>
</organism>
<dbReference type="InterPro" id="IPR023298">
    <property type="entry name" value="ATPase_P-typ_TM_dom_sf"/>
</dbReference>
<feature type="transmembrane region" description="Helical" evidence="5">
    <location>
        <begin position="139"/>
        <end position="159"/>
    </location>
</feature>
<evidence type="ECO:0000259" key="6">
    <source>
        <dbReference type="Pfam" id="PF00689"/>
    </source>
</evidence>
<dbReference type="Gene3D" id="1.20.1110.10">
    <property type="entry name" value="Calcium-transporting ATPase, transmembrane domain"/>
    <property type="match status" value="1"/>
</dbReference>
<dbReference type="GO" id="GO:0015444">
    <property type="term" value="F:P-type magnesium transporter activity"/>
    <property type="evidence" value="ECO:0007669"/>
    <property type="project" value="InterPro"/>
</dbReference>
<evidence type="ECO:0000256" key="5">
    <source>
        <dbReference type="SAM" id="Phobius"/>
    </source>
</evidence>
<feature type="transmembrane region" description="Helical" evidence="5">
    <location>
        <begin position="16"/>
        <end position="38"/>
    </location>
</feature>
<evidence type="ECO:0000256" key="4">
    <source>
        <dbReference type="ARBA" id="ARBA00022842"/>
    </source>
</evidence>
<dbReference type="GO" id="GO:0005886">
    <property type="term" value="C:plasma membrane"/>
    <property type="evidence" value="ECO:0007669"/>
    <property type="project" value="UniProtKB-SubCell"/>
</dbReference>
<accession>A0A158M903</accession>
<comment type="subcellular location">
    <subcellularLocation>
        <location evidence="1">Cell membrane</location>
        <topology evidence="1">Multi-pass membrane protein</topology>
    </subcellularLocation>
</comment>
<dbReference type="SUPFAM" id="SSF81665">
    <property type="entry name" value="Calcium ATPase, transmembrane domain M"/>
    <property type="match status" value="1"/>
</dbReference>
<dbReference type="PATRIC" id="fig|1331206.3.peg.541"/>